<sequence>MDEVKEALNNFLEEQHKKERYIESVGGDEDEPSCGYADYDEAIADYNESLADLGAALADAIHNQLYDKE</sequence>
<organism evidence="1 2">
    <name type="scientific">Mycobacterium phage Che12</name>
    <dbReference type="NCBI Taxonomy" id="2911435"/>
    <lineage>
        <taxon>Viruses</taxon>
        <taxon>Duplodnaviria</taxon>
        <taxon>Heunggongvirae</taxon>
        <taxon>Uroviricota</taxon>
        <taxon>Caudoviricetes</taxon>
        <taxon>Fromanvirus</taxon>
        <taxon>Fromanvirus Che12</taxon>
    </lineage>
</organism>
<gene>
    <name evidence="1" type="primary">84</name>
    <name evidence="1" type="ORF">PBI_CHE12_84</name>
</gene>
<dbReference type="OrthoDB" id="22143at10239"/>
<evidence type="ECO:0000313" key="2">
    <source>
        <dbReference type="Proteomes" id="UP000002541"/>
    </source>
</evidence>
<dbReference type="RefSeq" id="YP_655663.1">
    <property type="nucleotide sequence ID" value="NC_008203.1"/>
</dbReference>
<accession>Q1A0D3</accession>
<evidence type="ECO:0000313" key="1">
    <source>
        <dbReference type="EMBL" id="ABE67403.1"/>
    </source>
</evidence>
<proteinExistence type="predicted"/>
<name>Q1A0D3_9CAUD</name>
<dbReference type="Proteomes" id="UP000002541">
    <property type="component" value="Segment"/>
</dbReference>
<keyword evidence="2" id="KW-1185">Reference proteome</keyword>
<reference evidence="1 2" key="1">
    <citation type="journal article" date="2006" name="PLoS Genet.">
        <title>Exploring the mycobacteriophage metaproteome: phage genomics as an educational platform.</title>
        <authorList>
            <person name="Hatfull G.F."/>
            <person name="Pedulla M.L."/>
            <person name="Jacobs-Sera D."/>
            <person name="Cichon P.M."/>
            <person name="Foley A."/>
            <person name="Ford M.E."/>
            <person name="Gonda R.M."/>
            <person name="Houtz J.M."/>
            <person name="Hryckowian A.J."/>
            <person name="Kelchner V.A."/>
            <person name="Namburi S."/>
            <person name="Pajcini K.V."/>
            <person name="Popovich M.G."/>
            <person name="Schleicher D.T."/>
            <person name="Simanek B.Z."/>
            <person name="Smith A.L."/>
            <person name="Zdanowicz G.M."/>
            <person name="Kumar V."/>
            <person name="Peebles C.L."/>
            <person name="Jacobs W.R.Jr."/>
            <person name="Lawrence J.G."/>
            <person name="Hendrix R.W."/>
        </authorList>
    </citation>
    <scope>NUCLEOTIDE SEQUENCE [LARGE SCALE GENOMIC DNA]</scope>
</reference>
<dbReference type="EMBL" id="DQ398043">
    <property type="protein sequence ID" value="ABE67403.1"/>
    <property type="molecule type" value="Genomic_DNA"/>
</dbReference>
<dbReference type="KEGG" id="vg:4156888"/>
<protein>
    <submittedName>
        <fullName evidence="1">Uncharacterized protein</fullName>
    </submittedName>
</protein>